<protein>
    <recommendedName>
        <fullName evidence="3">Transposase</fullName>
    </recommendedName>
</protein>
<dbReference type="RefSeq" id="WP_108148795.1">
    <property type="nucleotide sequence ID" value="NZ_CP026304.1"/>
</dbReference>
<accession>A0A2R4T1V7</accession>
<evidence type="ECO:0000313" key="2">
    <source>
        <dbReference type="Proteomes" id="UP000244201"/>
    </source>
</evidence>
<reference evidence="1 2" key="1">
    <citation type="submission" date="2018-01" db="EMBL/GenBank/DDBJ databases">
        <title>Complete genome sequence of Streptomyces lunaelactis MM109T, a Ferroverdin A producer isolated from cave moonmilk deposits.</title>
        <authorList>
            <person name="Naome A."/>
            <person name="Martinet L."/>
            <person name="Maciejewska M."/>
            <person name="Anderssen S."/>
            <person name="Adam D."/>
            <person name="Tenconi E."/>
            <person name="Deflandre B."/>
            <person name="Arguelles-Arias A."/>
            <person name="Calusinska M."/>
            <person name="Copieters W."/>
            <person name="Karim L."/>
            <person name="Hanikenne M."/>
            <person name="Baurain D."/>
            <person name="van Wezel G."/>
            <person name="Smargiasso N."/>
            <person name="de Pauw E."/>
            <person name="Delfosse P."/>
            <person name="Rigali S."/>
        </authorList>
    </citation>
    <scope>NUCLEOTIDE SEQUENCE [LARGE SCALE GENOMIC DNA]</scope>
    <source>
        <strain evidence="1 2">MM109</strain>
    </source>
</reference>
<dbReference type="GeneID" id="55656363"/>
<dbReference type="AlphaFoldDB" id="A0A2R4T1V7"/>
<gene>
    <name evidence="1" type="ORF">SLUN_13920</name>
</gene>
<dbReference type="EMBL" id="CP026304">
    <property type="protein sequence ID" value="AVZ73118.1"/>
    <property type="molecule type" value="Genomic_DNA"/>
</dbReference>
<name>A0A2R4T1V7_9ACTN</name>
<organism evidence="1 2">
    <name type="scientific">Streptomyces lunaelactis</name>
    <dbReference type="NCBI Taxonomy" id="1535768"/>
    <lineage>
        <taxon>Bacteria</taxon>
        <taxon>Bacillati</taxon>
        <taxon>Actinomycetota</taxon>
        <taxon>Actinomycetes</taxon>
        <taxon>Kitasatosporales</taxon>
        <taxon>Streptomycetaceae</taxon>
        <taxon>Streptomyces</taxon>
    </lineage>
</organism>
<sequence length="100" mass="10977">MQIRAAENGAIDPDRISFTVTVQLARLAAAAQAAADVTTLSTARREAVAELPAALLPARRNRQCQRIKKPTKNTFEVRKRDQPRTPSNVSYTLKVAKHPA</sequence>
<evidence type="ECO:0008006" key="3">
    <source>
        <dbReference type="Google" id="ProtNLM"/>
    </source>
</evidence>
<proteinExistence type="predicted"/>
<keyword evidence="2" id="KW-1185">Reference proteome</keyword>
<dbReference type="KEGG" id="slk:SLUN_13920"/>
<dbReference type="Proteomes" id="UP000244201">
    <property type="component" value="Chromosome"/>
</dbReference>
<evidence type="ECO:0000313" key="1">
    <source>
        <dbReference type="EMBL" id="AVZ73118.1"/>
    </source>
</evidence>